<feature type="compositionally biased region" description="Polar residues" evidence="4">
    <location>
        <begin position="77"/>
        <end position="96"/>
    </location>
</feature>
<gene>
    <name evidence="7" type="primary">dnaJ_2</name>
    <name evidence="7" type="ORF">TZ91_01510</name>
</gene>
<evidence type="ECO:0000256" key="3">
    <source>
        <dbReference type="PROSITE-ProRule" id="PRU00339"/>
    </source>
</evidence>
<dbReference type="PANTHER" id="PTHR12558">
    <property type="entry name" value="CELL DIVISION CYCLE 16,23,27"/>
    <property type="match status" value="1"/>
</dbReference>
<feature type="compositionally biased region" description="Basic residues" evidence="4">
    <location>
        <begin position="24"/>
        <end position="33"/>
    </location>
</feature>
<dbReference type="InterPro" id="IPR011990">
    <property type="entry name" value="TPR-like_helical_dom_sf"/>
</dbReference>
<organism evidence="7 8">
    <name type="scientific">Streptococcus mitis</name>
    <dbReference type="NCBI Taxonomy" id="28037"/>
    <lineage>
        <taxon>Bacteria</taxon>
        <taxon>Bacillati</taxon>
        <taxon>Bacillota</taxon>
        <taxon>Bacilli</taxon>
        <taxon>Lactobacillales</taxon>
        <taxon>Streptococcaceae</taxon>
        <taxon>Streptococcus</taxon>
        <taxon>Streptococcus mitis group</taxon>
    </lineage>
</organism>
<dbReference type="PROSITE" id="PS50005">
    <property type="entry name" value="TPR"/>
    <property type="match status" value="1"/>
</dbReference>
<feature type="domain" description="J" evidence="6">
    <location>
        <begin position="5"/>
        <end position="74"/>
    </location>
</feature>
<dbReference type="AlphaFoldDB" id="A0A081Q9T6"/>
<evidence type="ECO:0000256" key="1">
    <source>
        <dbReference type="ARBA" id="ARBA00022705"/>
    </source>
</evidence>
<evidence type="ECO:0000256" key="4">
    <source>
        <dbReference type="SAM" id="MobiDB-lite"/>
    </source>
</evidence>
<dbReference type="Gene3D" id="1.10.287.110">
    <property type="entry name" value="DnaJ domain"/>
    <property type="match status" value="1"/>
</dbReference>
<dbReference type="Gene3D" id="1.25.40.10">
    <property type="entry name" value="Tetratricopeptide repeat domain"/>
    <property type="match status" value="1"/>
</dbReference>
<dbReference type="RefSeq" id="WP_033686458.1">
    <property type="nucleotide sequence ID" value="NZ_JALDVR010000020.1"/>
</dbReference>
<evidence type="ECO:0000313" key="7">
    <source>
        <dbReference type="EMBL" id="KJQ69672.1"/>
    </source>
</evidence>
<feature type="transmembrane region" description="Helical" evidence="5">
    <location>
        <begin position="397"/>
        <end position="416"/>
    </location>
</feature>
<dbReference type="Pfam" id="PF13181">
    <property type="entry name" value="TPR_8"/>
    <property type="match status" value="1"/>
</dbReference>
<accession>A0A081Q9T6</accession>
<keyword evidence="1" id="KW-0235">DNA replication</keyword>
<reference evidence="7 8" key="1">
    <citation type="submission" date="2015-02" db="EMBL/GenBank/DDBJ databases">
        <title>Evolution of amylase-binding proteins of oral streptococcal species.</title>
        <authorList>
            <person name="Haase E.M."/>
        </authorList>
    </citation>
    <scope>NUCLEOTIDE SEQUENCE [LARGE SCALE GENOMIC DNA]</scope>
    <source>
        <strain evidence="7 8">SK137</strain>
    </source>
</reference>
<dbReference type="GO" id="GO:0051301">
    <property type="term" value="P:cell division"/>
    <property type="evidence" value="ECO:0007669"/>
    <property type="project" value="TreeGrafter"/>
</dbReference>
<proteinExistence type="predicted"/>
<comment type="caution">
    <text evidence="7">The sequence shown here is derived from an EMBL/GenBank/DDBJ whole genome shotgun (WGS) entry which is preliminary data.</text>
</comment>
<name>A0A081Q9T6_STRMT</name>
<dbReference type="PANTHER" id="PTHR12558:SF44">
    <property type="entry name" value="TETRATRICOPEPTIDE REPEAT-CONTAINING PROTEIN"/>
    <property type="match status" value="1"/>
</dbReference>
<evidence type="ECO:0000313" key="8">
    <source>
        <dbReference type="Proteomes" id="UP000033415"/>
    </source>
</evidence>
<dbReference type="SMART" id="SM00028">
    <property type="entry name" value="TPR"/>
    <property type="match status" value="4"/>
</dbReference>
<dbReference type="Proteomes" id="UP000033415">
    <property type="component" value="Unassembled WGS sequence"/>
</dbReference>
<evidence type="ECO:0000256" key="2">
    <source>
        <dbReference type="ARBA" id="ARBA00023016"/>
    </source>
</evidence>
<keyword evidence="3" id="KW-0802">TPR repeat</keyword>
<evidence type="ECO:0000259" key="6">
    <source>
        <dbReference type="PROSITE" id="PS50076"/>
    </source>
</evidence>
<dbReference type="InterPro" id="IPR019734">
    <property type="entry name" value="TPR_rpt"/>
</dbReference>
<keyword evidence="5" id="KW-0472">Membrane</keyword>
<keyword evidence="2" id="KW-0346">Stress response</keyword>
<dbReference type="InterPro" id="IPR001623">
    <property type="entry name" value="DnaJ_domain"/>
</dbReference>
<protein>
    <submittedName>
        <fullName evidence="7">Chaperone protein DnaJ</fullName>
    </submittedName>
</protein>
<dbReference type="PROSITE" id="PS50076">
    <property type="entry name" value="DNAJ_2"/>
    <property type="match status" value="1"/>
</dbReference>
<feature type="transmembrane region" description="Helical" evidence="5">
    <location>
        <begin position="422"/>
        <end position="443"/>
    </location>
</feature>
<dbReference type="SUPFAM" id="SSF46565">
    <property type="entry name" value="Chaperone J-domain"/>
    <property type="match status" value="1"/>
</dbReference>
<feature type="region of interest" description="Disordered" evidence="4">
    <location>
        <begin position="17"/>
        <end position="49"/>
    </location>
</feature>
<dbReference type="GO" id="GO:0006260">
    <property type="term" value="P:DNA replication"/>
    <property type="evidence" value="ECO:0007669"/>
    <property type="project" value="UniProtKB-KW"/>
</dbReference>
<dbReference type="PATRIC" id="fig|28037.100.peg.378"/>
<keyword evidence="5" id="KW-0812">Transmembrane</keyword>
<dbReference type="EMBL" id="JYGQ01000004">
    <property type="protein sequence ID" value="KJQ69672.1"/>
    <property type="molecule type" value="Genomic_DNA"/>
</dbReference>
<keyword evidence="5" id="KW-1133">Transmembrane helix</keyword>
<feature type="repeat" description="TPR" evidence="3">
    <location>
        <begin position="162"/>
        <end position="195"/>
    </location>
</feature>
<feature type="region of interest" description="Disordered" evidence="4">
    <location>
        <begin position="64"/>
        <end position="96"/>
    </location>
</feature>
<dbReference type="SUPFAM" id="SSF48452">
    <property type="entry name" value="TPR-like"/>
    <property type="match status" value="2"/>
</dbReference>
<evidence type="ECO:0000256" key="5">
    <source>
        <dbReference type="SAM" id="Phobius"/>
    </source>
</evidence>
<feature type="compositionally biased region" description="Basic and acidic residues" evidence="4">
    <location>
        <begin position="64"/>
        <end position="76"/>
    </location>
</feature>
<sequence>MSVINYYEELGISETSSLDDVKKSIKSNRRRYRQLTGSPNIDQRSMAERKMEVIAQAEKVFESEETRQKYDRELENSKQSSEGVPDSTPTNHSNSSYLDSARQAFYSGKKSLAYSYIEEALKINRNDADVWYFKAMISLEDRKLSDAELAISEANRLRPKNADILSLLGDVYCEKNQQKFAIQYYQEAFELSNNSFYLLKKGRSLFLFDQYKQAVKDVRYLYDHYLEENKNNEEYIYYLLSCSYREIGDNEEAYNFARKLVDVSDSLEHKLHYAGILFLKSEDECENYLDTLNERYGNNKDFQQVYFKLLLDITIERMKKAPDTDVEAFFRKYIDRTKYENEAVLDNKARVRIAEAYLAKAQSLGIENKIIDNDFYNEFIENKNYINYATTRHSQGMGCLMFILVFAANWFLSGFFDKFVNSFWISNALSLALLSNIVLYYNYPKGWQINRRKKG</sequence>
<dbReference type="InterPro" id="IPR036869">
    <property type="entry name" value="J_dom_sf"/>
</dbReference>